<dbReference type="KEGG" id="psym:J1N51_09470"/>
<sequence length="96" mass="10650">MKQLLVGLFIIATLTGCSTMTVQPQQTAKRVNPPTFEETYAFFFWGLVGEERVDVKAVCGDKKPVQMQTQATFTDGLFSAVTLGIYSPHTAKVWCE</sequence>
<name>A0A975HJ97_9GAMM</name>
<evidence type="ECO:0000313" key="2">
    <source>
        <dbReference type="Proteomes" id="UP000682739"/>
    </source>
</evidence>
<organism evidence="1 2">
    <name type="scientific">Psychrosphaera ytuae</name>
    <dbReference type="NCBI Taxonomy" id="2820710"/>
    <lineage>
        <taxon>Bacteria</taxon>
        <taxon>Pseudomonadati</taxon>
        <taxon>Pseudomonadota</taxon>
        <taxon>Gammaproteobacteria</taxon>
        <taxon>Alteromonadales</taxon>
        <taxon>Pseudoalteromonadaceae</taxon>
        <taxon>Psychrosphaera</taxon>
    </lineage>
</organism>
<dbReference type="RefSeq" id="WP_208830737.1">
    <property type="nucleotide sequence ID" value="NZ_CP072110.1"/>
</dbReference>
<keyword evidence="2" id="KW-1185">Reference proteome</keyword>
<accession>A0A975HJ97</accession>
<gene>
    <name evidence="1" type="ORF">J1N51_09470</name>
</gene>
<dbReference type="PROSITE" id="PS51257">
    <property type="entry name" value="PROKAR_LIPOPROTEIN"/>
    <property type="match status" value="1"/>
</dbReference>
<dbReference type="AlphaFoldDB" id="A0A975HJ97"/>
<dbReference type="InterPro" id="IPR010438">
    <property type="entry name" value="Lambda_Bor"/>
</dbReference>
<proteinExistence type="predicted"/>
<evidence type="ECO:0000313" key="1">
    <source>
        <dbReference type="EMBL" id="QTH62984.1"/>
    </source>
</evidence>
<dbReference type="EMBL" id="CP072110">
    <property type="protein sequence ID" value="QTH62984.1"/>
    <property type="molecule type" value="Genomic_DNA"/>
</dbReference>
<dbReference type="Pfam" id="PF06291">
    <property type="entry name" value="Lambda_Bor"/>
    <property type="match status" value="1"/>
</dbReference>
<reference evidence="1" key="1">
    <citation type="submission" date="2021-03" db="EMBL/GenBank/DDBJ databases">
        <title>Description of Psychrosphaera ytuae sp. nov. isolated from deep sea sediment of South China Sea.</title>
        <authorList>
            <person name="Zhang J."/>
            <person name="Xu X.-D."/>
        </authorList>
    </citation>
    <scope>NUCLEOTIDE SEQUENCE</scope>
    <source>
        <strain evidence="1">MTZ26</strain>
    </source>
</reference>
<protein>
    <submittedName>
        <fullName evidence="1">Bor family protein</fullName>
    </submittedName>
</protein>
<dbReference type="Proteomes" id="UP000682739">
    <property type="component" value="Chromosome"/>
</dbReference>